<sequence length="322" mass="35793">MNQLPESRILGLSLTASYGTVSVRNDDGSFSDIARVDGDQNYRDMMFRLSFETSAHPAPPYESIEDQWNDQPRQWLRSARKLVFLPASPDVGTLSTLTRSLVDMATSHPPATVASVVISYPALPGLYAEDISDVGHYLSLPLLNGNHVYPPRSIVSAYAGYGMGLCKSYIDEAQCRKEGLTLPVRPTLFIEYTSTSLLLHLASMREAYDLADPETYTYPYFFRPGDPTDPDSEKRIRQLRVCIIMLLHRRYATTEPPKLITVLLTGESATSAAAEAVDGAVKSAGFQIELFGPTYPEFTVARGASELAWRTFSLTWPEQMEM</sequence>
<accession>A0A317A6V3</accession>
<dbReference type="Proteomes" id="UP000249757">
    <property type="component" value="Unassembled WGS sequence"/>
</dbReference>
<dbReference type="AlphaFoldDB" id="A0A317A6V3"/>
<keyword evidence="2" id="KW-1185">Reference proteome</keyword>
<proteinExistence type="predicted"/>
<organism evidence="1 2">
    <name type="scientific">Pyrenophora tritici-repentis</name>
    <dbReference type="NCBI Taxonomy" id="45151"/>
    <lineage>
        <taxon>Eukaryota</taxon>
        <taxon>Fungi</taxon>
        <taxon>Dikarya</taxon>
        <taxon>Ascomycota</taxon>
        <taxon>Pezizomycotina</taxon>
        <taxon>Dothideomycetes</taxon>
        <taxon>Pleosporomycetidae</taxon>
        <taxon>Pleosporales</taxon>
        <taxon>Pleosporineae</taxon>
        <taxon>Pleosporaceae</taxon>
        <taxon>Pyrenophora</taxon>
    </lineage>
</organism>
<reference evidence="2" key="1">
    <citation type="journal article" date="2022" name="Microb. Genom.">
        <title>A global pangenome for the wheat fungal pathogen Pyrenophora tritici-repentis and prediction of effector protein structural homology.</title>
        <authorList>
            <person name="Moolhuijzen P.M."/>
            <person name="See P.T."/>
            <person name="Shi G."/>
            <person name="Powell H.R."/>
            <person name="Cockram J."/>
            <person name="Jorgensen L.N."/>
            <person name="Benslimane H."/>
            <person name="Strelkov S.E."/>
            <person name="Turner J."/>
            <person name="Liu Z."/>
            <person name="Moffat C.S."/>
        </authorList>
    </citation>
    <scope>NUCLEOTIDE SEQUENCE [LARGE SCALE GENOMIC DNA]</scope>
</reference>
<evidence type="ECO:0000313" key="2">
    <source>
        <dbReference type="Proteomes" id="UP000249757"/>
    </source>
</evidence>
<dbReference type="EMBL" id="NRDI02000020">
    <property type="protein sequence ID" value="KAI1509534.1"/>
    <property type="molecule type" value="Genomic_DNA"/>
</dbReference>
<name>A0A317A6V3_9PLEO</name>
<protein>
    <submittedName>
        <fullName evidence="1">Uncharacterized protein</fullName>
    </submittedName>
</protein>
<gene>
    <name evidence="1" type="ORF">Ptr86124_011614</name>
</gene>
<comment type="caution">
    <text evidence="1">The sequence shown here is derived from an EMBL/GenBank/DDBJ whole genome shotgun (WGS) entry which is preliminary data.</text>
</comment>
<evidence type="ECO:0000313" key="1">
    <source>
        <dbReference type="EMBL" id="KAI1509534.1"/>
    </source>
</evidence>